<evidence type="ECO:0000313" key="6">
    <source>
        <dbReference type="EMBL" id="MBM7121849.1"/>
    </source>
</evidence>
<evidence type="ECO:0000256" key="1">
    <source>
        <dbReference type="ARBA" id="ARBA00023015"/>
    </source>
</evidence>
<dbReference type="PANTHER" id="PTHR30055:SF220">
    <property type="entry name" value="TETR-FAMILY REGULATORY PROTEIN"/>
    <property type="match status" value="1"/>
</dbReference>
<evidence type="ECO:0000256" key="3">
    <source>
        <dbReference type="ARBA" id="ARBA00023163"/>
    </source>
</evidence>
<dbReference type="PANTHER" id="PTHR30055">
    <property type="entry name" value="HTH-TYPE TRANSCRIPTIONAL REGULATOR RUTR"/>
    <property type="match status" value="1"/>
</dbReference>
<dbReference type="Pfam" id="PF13305">
    <property type="entry name" value="TetR_C_33"/>
    <property type="match status" value="1"/>
</dbReference>
<dbReference type="InterPro" id="IPR036271">
    <property type="entry name" value="Tet_transcr_reg_TetR-rel_C_sf"/>
</dbReference>
<gene>
    <name evidence="6" type="ORF">ISP20_11855</name>
</gene>
<dbReference type="InterPro" id="IPR001647">
    <property type="entry name" value="HTH_TetR"/>
</dbReference>
<protein>
    <submittedName>
        <fullName evidence="6">WHG domain-containing protein</fullName>
    </submittedName>
</protein>
<keyword evidence="7" id="KW-1185">Reference proteome</keyword>
<proteinExistence type="predicted"/>
<keyword evidence="2 4" id="KW-0238">DNA-binding</keyword>
<comment type="caution">
    <text evidence="6">The sequence shown here is derived from an EMBL/GenBank/DDBJ whole genome shotgun (WGS) entry which is preliminary data.</text>
</comment>
<dbReference type="Gene3D" id="1.10.357.10">
    <property type="entry name" value="Tetracycline Repressor, domain 2"/>
    <property type="match status" value="1"/>
</dbReference>
<reference evidence="6 7" key="1">
    <citation type="submission" date="2020-10" db="EMBL/GenBank/DDBJ databases">
        <title>Phylogeny of dyella-like bacteria.</title>
        <authorList>
            <person name="Fu J."/>
        </authorList>
    </citation>
    <scope>NUCLEOTIDE SEQUENCE [LARGE SCALE GENOMIC DNA]</scope>
    <source>
        <strain evidence="6 7">THG-B117</strain>
    </source>
</reference>
<dbReference type="Proteomes" id="UP001430065">
    <property type="component" value="Unassembled WGS sequence"/>
</dbReference>
<evidence type="ECO:0000259" key="5">
    <source>
        <dbReference type="PROSITE" id="PS50977"/>
    </source>
</evidence>
<keyword evidence="1" id="KW-0805">Transcription regulation</keyword>
<dbReference type="SUPFAM" id="SSF48498">
    <property type="entry name" value="Tetracyclin repressor-like, C-terminal domain"/>
    <property type="match status" value="1"/>
</dbReference>
<accession>A0ABS2JTE4</accession>
<evidence type="ECO:0000256" key="2">
    <source>
        <dbReference type="ARBA" id="ARBA00023125"/>
    </source>
</evidence>
<organism evidence="6 7">
    <name type="scientific">Dyella kyungheensis</name>
    <dbReference type="NCBI Taxonomy" id="1242174"/>
    <lineage>
        <taxon>Bacteria</taxon>
        <taxon>Pseudomonadati</taxon>
        <taxon>Pseudomonadota</taxon>
        <taxon>Gammaproteobacteria</taxon>
        <taxon>Lysobacterales</taxon>
        <taxon>Rhodanobacteraceae</taxon>
        <taxon>Dyella</taxon>
    </lineage>
</organism>
<feature type="domain" description="HTH tetR-type" evidence="5">
    <location>
        <begin position="9"/>
        <end position="69"/>
    </location>
</feature>
<evidence type="ECO:0000313" key="7">
    <source>
        <dbReference type="Proteomes" id="UP001430065"/>
    </source>
</evidence>
<dbReference type="EMBL" id="JADIKC010000005">
    <property type="protein sequence ID" value="MBM7121849.1"/>
    <property type="molecule type" value="Genomic_DNA"/>
</dbReference>
<dbReference type="PROSITE" id="PS50977">
    <property type="entry name" value="HTH_TETR_2"/>
    <property type="match status" value="1"/>
</dbReference>
<dbReference type="InterPro" id="IPR009057">
    <property type="entry name" value="Homeodomain-like_sf"/>
</dbReference>
<dbReference type="RefSeq" id="WP_204636308.1">
    <property type="nucleotide sequence ID" value="NZ_JADIKC010000005.1"/>
</dbReference>
<evidence type="ECO:0000256" key="4">
    <source>
        <dbReference type="PROSITE-ProRule" id="PRU00335"/>
    </source>
</evidence>
<feature type="DNA-binding region" description="H-T-H motif" evidence="4">
    <location>
        <begin position="32"/>
        <end position="51"/>
    </location>
</feature>
<keyword evidence="3" id="KW-0804">Transcription</keyword>
<dbReference type="InterPro" id="IPR025996">
    <property type="entry name" value="MT1864/Rv1816-like_C"/>
</dbReference>
<name>A0ABS2JTE4_9GAMM</name>
<dbReference type="SUPFAM" id="SSF46689">
    <property type="entry name" value="Homeodomain-like"/>
    <property type="match status" value="1"/>
</dbReference>
<sequence>MKATPYHHGALRDALLTAAETILQRDGLLALTLRAAAREAGVSHAAPGYHFGDLPGLLTALAAVGIRRLSTQLRQIKSSPDRRTWDAARAYLAFARANPALFQLMFQSDRLQPDNPSLVEARTEAMQQLARTRGIDDQEFSVAQLGHLTGGWAIAHGFATLLLDGRLAPLLGTMPPGSTPEDLFEAMLASAEKGLIGQN</sequence>
<dbReference type="InterPro" id="IPR050109">
    <property type="entry name" value="HTH-type_TetR-like_transc_reg"/>
</dbReference>